<dbReference type="GO" id="GO:0007156">
    <property type="term" value="P:homophilic cell adhesion via plasma membrane adhesion molecules"/>
    <property type="evidence" value="ECO:0007669"/>
    <property type="project" value="TreeGrafter"/>
</dbReference>
<keyword evidence="2" id="KW-1015">Disulfide bond</keyword>
<dbReference type="PANTHER" id="PTHR45080">
    <property type="entry name" value="CONTACTIN 5"/>
    <property type="match status" value="1"/>
</dbReference>
<dbReference type="GO" id="GO:0043025">
    <property type="term" value="C:neuronal cell body"/>
    <property type="evidence" value="ECO:0007669"/>
    <property type="project" value="TreeGrafter"/>
</dbReference>
<dbReference type="EMBL" id="JAEAOA010001259">
    <property type="protein sequence ID" value="KAK3596414.1"/>
    <property type="molecule type" value="Genomic_DNA"/>
</dbReference>
<dbReference type="AlphaFoldDB" id="A0AAE0W0A7"/>
<dbReference type="InterPro" id="IPR036179">
    <property type="entry name" value="Ig-like_dom_sf"/>
</dbReference>
<dbReference type="GO" id="GO:0030424">
    <property type="term" value="C:axon"/>
    <property type="evidence" value="ECO:0007669"/>
    <property type="project" value="TreeGrafter"/>
</dbReference>
<organism evidence="4 5">
    <name type="scientific">Potamilus streckersoni</name>
    <dbReference type="NCBI Taxonomy" id="2493646"/>
    <lineage>
        <taxon>Eukaryota</taxon>
        <taxon>Metazoa</taxon>
        <taxon>Spiralia</taxon>
        <taxon>Lophotrochozoa</taxon>
        <taxon>Mollusca</taxon>
        <taxon>Bivalvia</taxon>
        <taxon>Autobranchia</taxon>
        <taxon>Heteroconchia</taxon>
        <taxon>Palaeoheterodonta</taxon>
        <taxon>Unionida</taxon>
        <taxon>Unionoidea</taxon>
        <taxon>Unionidae</taxon>
        <taxon>Ambleminae</taxon>
        <taxon>Lampsilini</taxon>
        <taxon>Potamilus</taxon>
    </lineage>
</organism>
<dbReference type="GO" id="GO:0050808">
    <property type="term" value="P:synapse organization"/>
    <property type="evidence" value="ECO:0007669"/>
    <property type="project" value="TreeGrafter"/>
</dbReference>
<feature type="domain" description="Ig-like" evidence="3">
    <location>
        <begin position="3"/>
        <end position="96"/>
    </location>
</feature>
<dbReference type="InterPro" id="IPR003599">
    <property type="entry name" value="Ig_sub"/>
</dbReference>
<dbReference type="SUPFAM" id="SSF48726">
    <property type="entry name" value="Immunoglobulin"/>
    <property type="match status" value="2"/>
</dbReference>
<evidence type="ECO:0000313" key="5">
    <source>
        <dbReference type="Proteomes" id="UP001195483"/>
    </source>
</evidence>
<dbReference type="Pfam" id="PF13895">
    <property type="entry name" value="Ig_2"/>
    <property type="match status" value="1"/>
</dbReference>
<evidence type="ECO:0000259" key="3">
    <source>
        <dbReference type="PROSITE" id="PS50835"/>
    </source>
</evidence>
<dbReference type="GO" id="GO:0008046">
    <property type="term" value="F:axon guidance receptor activity"/>
    <property type="evidence" value="ECO:0007669"/>
    <property type="project" value="TreeGrafter"/>
</dbReference>
<accession>A0AAE0W0A7</accession>
<reference evidence="4" key="1">
    <citation type="journal article" date="2021" name="Genome Biol. Evol.">
        <title>A High-Quality Reference Genome for a Parasitic Bivalve with Doubly Uniparental Inheritance (Bivalvia: Unionida).</title>
        <authorList>
            <person name="Smith C.H."/>
        </authorList>
    </citation>
    <scope>NUCLEOTIDE SEQUENCE</scope>
    <source>
        <strain evidence="4">CHS0354</strain>
    </source>
</reference>
<dbReference type="InterPro" id="IPR050958">
    <property type="entry name" value="Cell_Adh-Cytoskel_Orgn"/>
</dbReference>
<dbReference type="SMART" id="SM00409">
    <property type="entry name" value="IG"/>
    <property type="match status" value="2"/>
</dbReference>
<keyword evidence="1" id="KW-0732">Signal</keyword>
<evidence type="ECO:0000313" key="4">
    <source>
        <dbReference type="EMBL" id="KAK3596414.1"/>
    </source>
</evidence>
<dbReference type="Pfam" id="PF13927">
    <property type="entry name" value="Ig_3"/>
    <property type="match status" value="1"/>
</dbReference>
<dbReference type="Gene3D" id="2.60.40.10">
    <property type="entry name" value="Immunoglobulins"/>
    <property type="match status" value="2"/>
</dbReference>
<dbReference type="InterPro" id="IPR013783">
    <property type="entry name" value="Ig-like_fold"/>
</dbReference>
<keyword evidence="5" id="KW-1185">Reference proteome</keyword>
<protein>
    <recommendedName>
        <fullName evidence="3">Ig-like domain-containing protein</fullName>
    </recommendedName>
</protein>
<evidence type="ECO:0000256" key="1">
    <source>
        <dbReference type="ARBA" id="ARBA00022729"/>
    </source>
</evidence>
<gene>
    <name evidence="4" type="ORF">CHS0354_020662</name>
</gene>
<dbReference type="InterPro" id="IPR007110">
    <property type="entry name" value="Ig-like_dom"/>
</dbReference>
<dbReference type="PROSITE" id="PS50835">
    <property type="entry name" value="IG_LIKE"/>
    <property type="match status" value="2"/>
</dbReference>
<name>A0AAE0W0A7_9BIVA</name>
<dbReference type="PANTHER" id="PTHR45080:SF8">
    <property type="entry name" value="IG-LIKE DOMAIN-CONTAINING PROTEIN"/>
    <property type="match status" value="1"/>
</dbReference>
<sequence length="231" mass="26191">MGPKFDIYPNNVVVIGDSSMVYLECLARGNPQPSHIWYEQTSIGWKELTVESDTRYTFSSGRFSIENPVEVKDAGTYHCKMENSFGSLISVPISLSFGQLDQFSPNTPGPVEAALYQGTFMQCNPPTAKPALTYQWYKDNIFNFIRPELQNYQFISSNGNLYFSEVQEHDKGFYHCVVTLTVRPGDRSSTIQPPSRTSKGIELRIKGNRTNFSKIFSFNLQNGLIKKNKHS</sequence>
<dbReference type="GO" id="GO:0005886">
    <property type="term" value="C:plasma membrane"/>
    <property type="evidence" value="ECO:0007669"/>
    <property type="project" value="TreeGrafter"/>
</dbReference>
<dbReference type="Proteomes" id="UP001195483">
    <property type="component" value="Unassembled WGS sequence"/>
</dbReference>
<evidence type="ECO:0000256" key="2">
    <source>
        <dbReference type="ARBA" id="ARBA00023157"/>
    </source>
</evidence>
<comment type="caution">
    <text evidence="4">The sequence shown here is derived from an EMBL/GenBank/DDBJ whole genome shotgun (WGS) entry which is preliminary data.</text>
</comment>
<reference evidence="4" key="2">
    <citation type="journal article" date="2021" name="Genome Biol. Evol.">
        <title>Developing a high-quality reference genome for a parasitic bivalve with doubly uniparental inheritance (Bivalvia: Unionida).</title>
        <authorList>
            <person name="Smith C.H."/>
        </authorList>
    </citation>
    <scope>NUCLEOTIDE SEQUENCE</scope>
    <source>
        <strain evidence="4">CHS0354</strain>
        <tissue evidence="4">Mantle</tissue>
    </source>
</reference>
<proteinExistence type="predicted"/>
<feature type="domain" description="Ig-like" evidence="3">
    <location>
        <begin position="108"/>
        <end position="192"/>
    </location>
</feature>
<reference evidence="4" key="3">
    <citation type="submission" date="2023-05" db="EMBL/GenBank/DDBJ databases">
        <authorList>
            <person name="Smith C.H."/>
        </authorList>
    </citation>
    <scope>NUCLEOTIDE SEQUENCE</scope>
    <source>
        <strain evidence="4">CHS0354</strain>
        <tissue evidence="4">Mantle</tissue>
    </source>
</reference>